<organism evidence="1">
    <name type="scientific">marine sediment metagenome</name>
    <dbReference type="NCBI Taxonomy" id="412755"/>
    <lineage>
        <taxon>unclassified sequences</taxon>
        <taxon>metagenomes</taxon>
        <taxon>ecological metagenomes</taxon>
    </lineage>
</organism>
<dbReference type="EMBL" id="LAZR01012919">
    <property type="protein sequence ID" value="KKM24461.1"/>
    <property type="molecule type" value="Genomic_DNA"/>
</dbReference>
<proteinExistence type="predicted"/>
<dbReference type="AlphaFoldDB" id="A0A0F9IA13"/>
<sequence length="192" mass="20497">MHGAIDPEDYPPGMNWARAQTGTRGSGGDPMVCAIANPHPRKALRSLTIRGCVKSPLLVAGLTLYSGSSHPLQHLPRRTYRVHTPGKQAQVKDAELDMGVVTRLEQTTGPRGKRWLESPYAGLVRAKEPADGGEALIEAVGSADATVSVKLAGQRGKAKFSLGEAFHRGSSKADAGGARLQVLGQQRQWMQV</sequence>
<protein>
    <submittedName>
        <fullName evidence="1">Uncharacterized protein</fullName>
    </submittedName>
</protein>
<evidence type="ECO:0000313" key="1">
    <source>
        <dbReference type="EMBL" id="KKM24461.1"/>
    </source>
</evidence>
<name>A0A0F9IA13_9ZZZZ</name>
<reference evidence="1" key="1">
    <citation type="journal article" date="2015" name="Nature">
        <title>Complex archaea that bridge the gap between prokaryotes and eukaryotes.</title>
        <authorList>
            <person name="Spang A."/>
            <person name="Saw J.H."/>
            <person name="Jorgensen S.L."/>
            <person name="Zaremba-Niedzwiedzka K."/>
            <person name="Martijn J."/>
            <person name="Lind A.E."/>
            <person name="van Eijk R."/>
            <person name="Schleper C."/>
            <person name="Guy L."/>
            <person name="Ettema T.J."/>
        </authorList>
    </citation>
    <scope>NUCLEOTIDE SEQUENCE</scope>
</reference>
<accession>A0A0F9IA13</accession>
<gene>
    <name evidence="1" type="ORF">LCGC14_1604890</name>
</gene>
<feature type="non-terminal residue" evidence="1">
    <location>
        <position position="192"/>
    </location>
</feature>
<comment type="caution">
    <text evidence="1">The sequence shown here is derived from an EMBL/GenBank/DDBJ whole genome shotgun (WGS) entry which is preliminary data.</text>
</comment>